<name>I5ATQ5_EUBC6</name>
<dbReference type="AlphaFoldDB" id="I5ATQ5"/>
<protein>
    <submittedName>
        <fullName evidence="2">Uncharacterized protein</fullName>
    </submittedName>
</protein>
<keyword evidence="3" id="KW-1185">Reference proteome</keyword>
<accession>I5ATQ5</accession>
<dbReference type="EMBL" id="CM001487">
    <property type="protein sequence ID" value="EIM57178.1"/>
    <property type="molecule type" value="Genomic_DNA"/>
</dbReference>
<evidence type="ECO:0000256" key="1">
    <source>
        <dbReference type="SAM" id="MobiDB-lite"/>
    </source>
</evidence>
<organism evidence="2 3">
    <name type="scientific">Eubacterium cellulosolvens (strain ATCC 43171 / JCM 9499 / 6)</name>
    <name type="common">Cillobacterium cellulosolvens</name>
    <dbReference type="NCBI Taxonomy" id="633697"/>
    <lineage>
        <taxon>Bacteria</taxon>
        <taxon>Bacillati</taxon>
        <taxon>Bacillota</taxon>
        <taxon>Clostridia</taxon>
        <taxon>Eubacteriales</taxon>
        <taxon>Eubacteriaceae</taxon>
        <taxon>Eubacterium</taxon>
    </lineage>
</organism>
<evidence type="ECO:0000313" key="2">
    <source>
        <dbReference type="EMBL" id="EIM57178.1"/>
    </source>
</evidence>
<dbReference type="Proteomes" id="UP000005753">
    <property type="component" value="Chromosome"/>
</dbReference>
<dbReference type="HOGENOM" id="CLU_2493216_0_0_9"/>
<reference evidence="2 3" key="1">
    <citation type="submission" date="2010-08" db="EMBL/GenBank/DDBJ databases">
        <authorList>
            <consortium name="US DOE Joint Genome Institute (JGI-PGF)"/>
            <person name="Lucas S."/>
            <person name="Copeland A."/>
            <person name="Lapidus A."/>
            <person name="Cheng J.-F."/>
            <person name="Bruce D."/>
            <person name="Goodwin L."/>
            <person name="Pitluck S."/>
            <person name="Land M.L."/>
            <person name="Hauser L."/>
            <person name="Chang Y.-J."/>
            <person name="Anderson I.J."/>
            <person name="Johnson E."/>
            <person name="Mulhopadhyay B."/>
            <person name="Kyrpides N."/>
            <person name="Woyke T.J."/>
        </authorList>
    </citation>
    <scope>NUCLEOTIDE SEQUENCE [LARGE SCALE GENOMIC DNA]</scope>
    <source>
        <strain evidence="2 3">6</strain>
    </source>
</reference>
<gene>
    <name evidence="2" type="ORF">EubceDRAFT1_1367</name>
</gene>
<feature type="region of interest" description="Disordered" evidence="1">
    <location>
        <begin position="42"/>
        <end position="70"/>
    </location>
</feature>
<evidence type="ECO:0000313" key="3">
    <source>
        <dbReference type="Proteomes" id="UP000005753"/>
    </source>
</evidence>
<sequence length="86" mass="9871">MSETELQTDEAEPRETGGMIEWSIIHRRIILNMTWYCTANPYKKTSRRNDNGQSSRADAGTRKPGGTAQRQFILRNYHIENSADVV</sequence>
<dbReference type="STRING" id="633697.EubceDRAFT1_1367"/>
<proteinExistence type="predicted"/>
<reference evidence="2 3" key="2">
    <citation type="submission" date="2012-02" db="EMBL/GenBank/DDBJ databases">
        <title>Improved High-Quality Draft sequence of Eubacterium cellulosolvens 6.</title>
        <authorList>
            <consortium name="US DOE Joint Genome Institute"/>
            <person name="Lucas S."/>
            <person name="Han J."/>
            <person name="Lapidus A."/>
            <person name="Cheng J.-F."/>
            <person name="Goodwin L."/>
            <person name="Pitluck S."/>
            <person name="Peters L."/>
            <person name="Mikhailova N."/>
            <person name="Gu W."/>
            <person name="Detter J.C."/>
            <person name="Han C."/>
            <person name="Tapia R."/>
            <person name="Land M."/>
            <person name="Hauser L."/>
            <person name="Kyrpides N."/>
            <person name="Ivanova N."/>
            <person name="Pagani I."/>
            <person name="Johnson E."/>
            <person name="Mukhopadhyay B."/>
            <person name="Anderson I."/>
            <person name="Woyke T."/>
        </authorList>
    </citation>
    <scope>NUCLEOTIDE SEQUENCE [LARGE SCALE GENOMIC DNA]</scope>
    <source>
        <strain evidence="2 3">6</strain>
    </source>
</reference>